<feature type="domain" description="Kazal-like" evidence="2">
    <location>
        <begin position="198"/>
        <end position="233"/>
    </location>
</feature>
<evidence type="ECO:0000313" key="3">
    <source>
        <dbReference type="EMBL" id="EFN50667.1"/>
    </source>
</evidence>
<dbReference type="Proteomes" id="UP000008141">
    <property type="component" value="Unassembled WGS sequence"/>
</dbReference>
<dbReference type="GeneID" id="17350100"/>
<dbReference type="KEGG" id="cvr:CHLNCDRAFT_55653"/>
<protein>
    <recommendedName>
        <fullName evidence="2">Kazal-like domain-containing protein</fullName>
    </recommendedName>
</protein>
<dbReference type="RefSeq" id="XP_005842782.1">
    <property type="nucleotide sequence ID" value="XM_005842722.1"/>
</dbReference>
<dbReference type="AlphaFoldDB" id="E1ZU28"/>
<dbReference type="Pfam" id="PF07648">
    <property type="entry name" value="Kazal_2"/>
    <property type="match status" value="2"/>
</dbReference>
<sequence>MQLLMCPGEVIQDASTGCTEAIADKGLGFCGAVPQGGMHWSPLGAFAGLPTGACTKPAAKLLWACGTKKNCKDDCRAAADKAACAKKCKAGGKKVCGVDGKVYANDECRKCSSKAGKRVDCAANEYCPRTCKAAVDKAACDAECKKPAAKGVMLCGKDGKAYPTAACLKCRKAAKHRSCRKGENCAKACKAEAAKAACDAACKKAGTKVCGKDGKVYANPACLKCCKASKRRNCRKGEMCPAKCKAEAAAAKAAAIKKKPKRLPATHKAVSRLARSGVAAMEAARWDRHCPPRADRELQQDTVSPAEEQVVLRAASKSSTHRDTSSGALKVKVKVGKSLHRLNFPVLTSSFRPLFDLPDAPTTHKAVSRLARSGVAAMEAARWDRHCPPRADRELQQDTVSPAEEQVVLRAASKSSTHRDTSSGALKVKVKVGKSLHRLNFPVLTSSFRPLFDLPDAPSAVPPTSSEWVPGRPVPKPWRF</sequence>
<proteinExistence type="predicted"/>
<evidence type="ECO:0000259" key="2">
    <source>
        <dbReference type="Pfam" id="PF07648"/>
    </source>
</evidence>
<feature type="region of interest" description="Disordered" evidence="1">
    <location>
        <begin position="459"/>
        <end position="480"/>
    </location>
</feature>
<keyword evidence="4" id="KW-1185">Reference proteome</keyword>
<reference evidence="3 4" key="1">
    <citation type="journal article" date="2010" name="Plant Cell">
        <title>The Chlorella variabilis NC64A genome reveals adaptation to photosymbiosis, coevolution with viruses, and cryptic sex.</title>
        <authorList>
            <person name="Blanc G."/>
            <person name="Duncan G."/>
            <person name="Agarkova I."/>
            <person name="Borodovsky M."/>
            <person name="Gurnon J."/>
            <person name="Kuo A."/>
            <person name="Lindquist E."/>
            <person name="Lucas S."/>
            <person name="Pangilinan J."/>
            <person name="Polle J."/>
            <person name="Salamov A."/>
            <person name="Terry A."/>
            <person name="Yamada T."/>
            <person name="Dunigan D.D."/>
            <person name="Grigoriev I.V."/>
            <person name="Claverie J.M."/>
            <person name="Van Etten J.L."/>
        </authorList>
    </citation>
    <scope>NUCLEOTIDE SEQUENCE [LARGE SCALE GENOMIC DNA]</scope>
    <source>
        <strain evidence="3 4">NC64A</strain>
    </source>
</reference>
<name>E1ZU28_CHLVA</name>
<gene>
    <name evidence="3" type="ORF">CHLNCDRAFT_55653</name>
</gene>
<accession>E1ZU28</accession>
<feature type="domain" description="Kazal-like" evidence="2">
    <location>
        <begin position="84"/>
        <end position="118"/>
    </location>
</feature>
<dbReference type="EMBL" id="GL433887">
    <property type="protein sequence ID" value="EFN50667.1"/>
    <property type="molecule type" value="Genomic_DNA"/>
</dbReference>
<dbReference type="InterPro" id="IPR002350">
    <property type="entry name" value="Kazal_dom"/>
</dbReference>
<evidence type="ECO:0000256" key="1">
    <source>
        <dbReference type="SAM" id="MobiDB-lite"/>
    </source>
</evidence>
<dbReference type="InParanoid" id="E1ZU28"/>
<evidence type="ECO:0000313" key="4">
    <source>
        <dbReference type="Proteomes" id="UP000008141"/>
    </source>
</evidence>
<organism evidence="4">
    <name type="scientific">Chlorella variabilis</name>
    <name type="common">Green alga</name>
    <dbReference type="NCBI Taxonomy" id="554065"/>
    <lineage>
        <taxon>Eukaryota</taxon>
        <taxon>Viridiplantae</taxon>
        <taxon>Chlorophyta</taxon>
        <taxon>core chlorophytes</taxon>
        <taxon>Trebouxiophyceae</taxon>
        <taxon>Chlorellales</taxon>
        <taxon>Chlorellaceae</taxon>
        <taxon>Chlorella clade</taxon>
        <taxon>Chlorella</taxon>
    </lineage>
</organism>